<keyword evidence="2" id="KW-1185">Reference proteome</keyword>
<evidence type="ECO:0008006" key="3">
    <source>
        <dbReference type="Google" id="ProtNLM"/>
    </source>
</evidence>
<dbReference type="Gene3D" id="3.30.310.50">
    <property type="entry name" value="Alpha-D-phosphohexomutase, C-terminal domain"/>
    <property type="match status" value="1"/>
</dbReference>
<dbReference type="AlphaFoldDB" id="A0A640VS80"/>
<comment type="caution">
    <text evidence="1">The sequence shown here is derived from an EMBL/GenBank/DDBJ whole genome shotgun (WGS) entry which is preliminary data.</text>
</comment>
<dbReference type="InterPro" id="IPR014543">
    <property type="entry name" value="UCP028291"/>
</dbReference>
<name>A0A640VS80_9RHOB</name>
<organism evidence="1 2">
    <name type="scientific">Roseobacter cerasinus</name>
    <dbReference type="NCBI Taxonomy" id="2602289"/>
    <lineage>
        <taxon>Bacteria</taxon>
        <taxon>Pseudomonadati</taxon>
        <taxon>Pseudomonadota</taxon>
        <taxon>Alphaproteobacteria</taxon>
        <taxon>Rhodobacterales</taxon>
        <taxon>Roseobacteraceae</taxon>
        <taxon>Roseobacter</taxon>
    </lineage>
</organism>
<proteinExistence type="predicted"/>
<gene>
    <name evidence="1" type="ORF">So717_28160</name>
</gene>
<protein>
    <recommendedName>
        <fullName evidence="3">DUF2218 domain-containing protein</fullName>
    </recommendedName>
</protein>
<dbReference type="Proteomes" id="UP000436522">
    <property type="component" value="Unassembled WGS sequence"/>
</dbReference>
<dbReference type="Pfam" id="PF09981">
    <property type="entry name" value="DUF2218"/>
    <property type="match status" value="1"/>
</dbReference>
<reference evidence="1 2" key="1">
    <citation type="submission" date="2019-12" db="EMBL/GenBank/DDBJ databases">
        <title>Roseobacter cerasinus sp. nov., isolated from seawater around aquaculture.</title>
        <authorList>
            <person name="Muramatsu S."/>
            <person name="Takabe Y."/>
            <person name="Mori K."/>
            <person name="Takaichi S."/>
            <person name="Hanada S."/>
        </authorList>
    </citation>
    <scope>NUCLEOTIDE SEQUENCE [LARGE SCALE GENOMIC DNA]</scope>
    <source>
        <strain evidence="1 2">AI77</strain>
    </source>
</reference>
<sequence length="98" mass="10852">MDMSKLTGTFATPFAAKYMTQLCKHWAHKGAAEWTDTAGSVTLPFGHLSFQATEDRLMATVTLAEGSDATTAKEVMDSHLQRFAFREGFEQMQWADTG</sequence>
<evidence type="ECO:0000313" key="1">
    <source>
        <dbReference type="EMBL" id="GFE51063.1"/>
    </source>
</evidence>
<accession>A0A640VS80</accession>
<dbReference type="EMBL" id="BLIV01000005">
    <property type="protein sequence ID" value="GFE51063.1"/>
    <property type="molecule type" value="Genomic_DNA"/>
</dbReference>
<evidence type="ECO:0000313" key="2">
    <source>
        <dbReference type="Proteomes" id="UP000436522"/>
    </source>
</evidence>